<dbReference type="EMBL" id="BPLR01010854">
    <property type="protein sequence ID" value="GIY42503.1"/>
    <property type="molecule type" value="Genomic_DNA"/>
</dbReference>
<proteinExistence type="predicted"/>
<evidence type="ECO:0000256" key="1">
    <source>
        <dbReference type="SAM" id="MobiDB-lite"/>
    </source>
</evidence>
<comment type="caution">
    <text evidence="2">The sequence shown here is derived from an EMBL/GenBank/DDBJ whole genome shotgun (WGS) entry which is preliminary data.</text>
</comment>
<feature type="compositionally biased region" description="Basic residues" evidence="1">
    <location>
        <begin position="52"/>
        <end position="69"/>
    </location>
</feature>
<accession>A0AAV4T743</accession>
<evidence type="ECO:0000313" key="2">
    <source>
        <dbReference type="EMBL" id="GIY42503.1"/>
    </source>
</evidence>
<dbReference type="Proteomes" id="UP001054945">
    <property type="component" value="Unassembled WGS sequence"/>
</dbReference>
<organism evidence="2 3">
    <name type="scientific">Caerostris extrusa</name>
    <name type="common">Bark spider</name>
    <name type="synonym">Caerostris bankana</name>
    <dbReference type="NCBI Taxonomy" id="172846"/>
    <lineage>
        <taxon>Eukaryota</taxon>
        <taxon>Metazoa</taxon>
        <taxon>Ecdysozoa</taxon>
        <taxon>Arthropoda</taxon>
        <taxon>Chelicerata</taxon>
        <taxon>Arachnida</taxon>
        <taxon>Araneae</taxon>
        <taxon>Araneomorphae</taxon>
        <taxon>Entelegynae</taxon>
        <taxon>Araneoidea</taxon>
        <taxon>Araneidae</taxon>
        <taxon>Caerostris</taxon>
    </lineage>
</organism>
<feature type="region of interest" description="Disordered" evidence="1">
    <location>
        <begin position="39"/>
        <end position="69"/>
    </location>
</feature>
<protein>
    <submittedName>
        <fullName evidence="2">Uncharacterized protein</fullName>
    </submittedName>
</protein>
<name>A0AAV4T743_CAEEX</name>
<dbReference type="AlphaFoldDB" id="A0AAV4T743"/>
<gene>
    <name evidence="2" type="ORF">CEXT_466401</name>
</gene>
<sequence>MPFNTIHQIMAIEAKLKAMEEQREKEFEMCLSSTRAAADNPFLINKTATQSQHKKRNAPYKRHGNSHRR</sequence>
<keyword evidence="3" id="KW-1185">Reference proteome</keyword>
<reference evidence="2 3" key="1">
    <citation type="submission" date="2021-06" db="EMBL/GenBank/DDBJ databases">
        <title>Caerostris extrusa draft genome.</title>
        <authorList>
            <person name="Kono N."/>
            <person name="Arakawa K."/>
        </authorList>
    </citation>
    <scope>NUCLEOTIDE SEQUENCE [LARGE SCALE GENOMIC DNA]</scope>
</reference>
<evidence type="ECO:0000313" key="3">
    <source>
        <dbReference type="Proteomes" id="UP001054945"/>
    </source>
</evidence>